<dbReference type="Proteomes" id="UP000034307">
    <property type="component" value="Unassembled WGS sequence"/>
</dbReference>
<sequence length="249" mass="27940">MKPYLSVIIPAYDEEDNLRRGSLDVALEYLKKQKYSWEIIAVNDGSSDATLSLLQKYPIRIIDNPHQGKAATVITGALAAAGDIILFTDMDQATPISELDKFIPLFKFGTDIAIGSRSGRPNAPVFRKILAFGMIIMRTLILRLPFWDTQCGFKAFNKLAARKIFAVMNKVHVPGVVSGPAVNPGFDLEMLYLGRKLGYKITEVPVSWRHQETRRVSFVRDAIAGVTELFLVRWRALTNAYALRNHTQL</sequence>
<dbReference type="GO" id="GO:0006487">
    <property type="term" value="P:protein N-linked glycosylation"/>
    <property type="evidence" value="ECO:0007669"/>
    <property type="project" value="TreeGrafter"/>
</dbReference>
<evidence type="ECO:0000313" key="3">
    <source>
        <dbReference type="Proteomes" id="UP000034307"/>
    </source>
</evidence>
<feature type="domain" description="Glycosyltransferase 2-like" evidence="1">
    <location>
        <begin position="6"/>
        <end position="158"/>
    </location>
</feature>
<evidence type="ECO:0000259" key="1">
    <source>
        <dbReference type="Pfam" id="PF00535"/>
    </source>
</evidence>
<dbReference type="STRING" id="1618358.UX80_C0005G0052"/>
<gene>
    <name evidence="2" type="ORF">UX80_C0005G0052</name>
</gene>
<dbReference type="EMBL" id="LCNO01000005">
    <property type="protein sequence ID" value="KKU58232.1"/>
    <property type="molecule type" value="Genomic_DNA"/>
</dbReference>
<dbReference type="Pfam" id="PF00535">
    <property type="entry name" value="Glycos_transf_2"/>
    <property type="match status" value="1"/>
</dbReference>
<dbReference type="GO" id="GO:0016740">
    <property type="term" value="F:transferase activity"/>
    <property type="evidence" value="ECO:0007669"/>
    <property type="project" value="UniProtKB-KW"/>
</dbReference>
<comment type="caution">
    <text evidence="2">The sequence shown here is derived from an EMBL/GenBank/DDBJ whole genome shotgun (WGS) entry which is preliminary data.</text>
</comment>
<protein>
    <submittedName>
        <fullName evidence="2">Glycosyl transferase family 2</fullName>
    </submittedName>
</protein>
<dbReference type="AlphaFoldDB" id="A0A0G1RMC4"/>
<accession>A0A0G1RMC4</accession>
<evidence type="ECO:0000313" key="2">
    <source>
        <dbReference type="EMBL" id="KKU58232.1"/>
    </source>
</evidence>
<dbReference type="SUPFAM" id="SSF53448">
    <property type="entry name" value="Nucleotide-diphospho-sugar transferases"/>
    <property type="match status" value="1"/>
</dbReference>
<dbReference type="PANTHER" id="PTHR10859:SF91">
    <property type="entry name" value="DOLICHYL-PHOSPHATE BETA-GLUCOSYLTRANSFERASE"/>
    <property type="match status" value="1"/>
</dbReference>
<organism evidence="2 3">
    <name type="scientific">Candidatus Amesbacteria bacterium GW2011_GWA2_47_11b</name>
    <dbReference type="NCBI Taxonomy" id="1618358"/>
    <lineage>
        <taxon>Bacteria</taxon>
        <taxon>Candidatus Amesiibacteriota</taxon>
    </lineage>
</organism>
<proteinExistence type="predicted"/>
<dbReference type="InterPro" id="IPR029044">
    <property type="entry name" value="Nucleotide-diphossugar_trans"/>
</dbReference>
<dbReference type="InterPro" id="IPR001173">
    <property type="entry name" value="Glyco_trans_2-like"/>
</dbReference>
<reference evidence="2 3" key="1">
    <citation type="journal article" date="2015" name="Nature">
        <title>rRNA introns, odd ribosomes, and small enigmatic genomes across a large radiation of phyla.</title>
        <authorList>
            <person name="Brown C.T."/>
            <person name="Hug L.A."/>
            <person name="Thomas B.C."/>
            <person name="Sharon I."/>
            <person name="Castelle C.J."/>
            <person name="Singh A."/>
            <person name="Wilkins M.J."/>
            <person name="Williams K.H."/>
            <person name="Banfield J.F."/>
        </authorList>
    </citation>
    <scope>NUCLEOTIDE SEQUENCE [LARGE SCALE GENOMIC DNA]</scope>
</reference>
<keyword evidence="2" id="KW-0808">Transferase</keyword>
<dbReference type="PANTHER" id="PTHR10859">
    <property type="entry name" value="GLYCOSYL TRANSFERASE"/>
    <property type="match status" value="1"/>
</dbReference>
<dbReference type="Gene3D" id="3.90.550.10">
    <property type="entry name" value="Spore Coat Polysaccharide Biosynthesis Protein SpsA, Chain A"/>
    <property type="match status" value="1"/>
</dbReference>
<name>A0A0G1RMC4_9BACT</name>